<protein>
    <submittedName>
        <fullName evidence="3">SDR family oxidoreductase</fullName>
    </submittedName>
</protein>
<dbReference type="Proteomes" id="UP000320048">
    <property type="component" value="Unassembled WGS sequence"/>
</dbReference>
<dbReference type="PRINTS" id="PR00081">
    <property type="entry name" value="GDHRDH"/>
</dbReference>
<dbReference type="CDD" id="cd05233">
    <property type="entry name" value="SDR_c"/>
    <property type="match status" value="1"/>
</dbReference>
<dbReference type="GO" id="GO:0006633">
    <property type="term" value="P:fatty acid biosynthetic process"/>
    <property type="evidence" value="ECO:0007669"/>
    <property type="project" value="TreeGrafter"/>
</dbReference>
<proteinExistence type="inferred from homology"/>
<evidence type="ECO:0000313" key="3">
    <source>
        <dbReference type="EMBL" id="TMI83144.1"/>
    </source>
</evidence>
<gene>
    <name evidence="3" type="ORF">E6H04_03530</name>
</gene>
<dbReference type="PROSITE" id="PS00061">
    <property type="entry name" value="ADH_SHORT"/>
    <property type="match status" value="1"/>
</dbReference>
<dbReference type="EMBL" id="VBAO01000089">
    <property type="protein sequence ID" value="TMI83144.1"/>
    <property type="molecule type" value="Genomic_DNA"/>
</dbReference>
<evidence type="ECO:0000256" key="1">
    <source>
        <dbReference type="ARBA" id="ARBA00006484"/>
    </source>
</evidence>
<name>A0A537JI08_9BACT</name>
<dbReference type="InterPro" id="IPR020904">
    <property type="entry name" value="Sc_DH/Rdtase_CS"/>
</dbReference>
<sequence>MFSLTGKACVVTGASRGIGRAIALAFAEQGADLLLAARSRNDLEEVGQLIEARGRRAVTQVTDVTNLDQLRAAAAACVTHLGKIDVWVNNAGGFTAAAGSSSEWLDATPAGWEAMLRLNLTAQVFGAQAAARVMRSQGTGGVILFLSSIDSLYAAPGGEGIYGACKAALNNVTQTMAVELGQHRIRVNAIAPAVVETPLTAPWLATEEDRRSRAAFYPLGRIGQPADVAAAAV</sequence>
<dbReference type="Gene3D" id="3.40.50.720">
    <property type="entry name" value="NAD(P)-binding Rossmann-like Domain"/>
    <property type="match status" value="1"/>
</dbReference>
<dbReference type="SUPFAM" id="SSF51735">
    <property type="entry name" value="NAD(P)-binding Rossmann-fold domains"/>
    <property type="match status" value="1"/>
</dbReference>
<dbReference type="GO" id="GO:0016616">
    <property type="term" value="F:oxidoreductase activity, acting on the CH-OH group of donors, NAD or NADP as acceptor"/>
    <property type="evidence" value="ECO:0007669"/>
    <property type="project" value="TreeGrafter"/>
</dbReference>
<dbReference type="PANTHER" id="PTHR42760:SF133">
    <property type="entry name" value="3-OXOACYL-[ACYL-CARRIER-PROTEIN] REDUCTASE"/>
    <property type="match status" value="1"/>
</dbReference>
<dbReference type="GO" id="GO:0048038">
    <property type="term" value="F:quinone binding"/>
    <property type="evidence" value="ECO:0007669"/>
    <property type="project" value="TreeGrafter"/>
</dbReference>
<accession>A0A537JI08</accession>
<dbReference type="InterPro" id="IPR036291">
    <property type="entry name" value="NAD(P)-bd_dom_sf"/>
</dbReference>
<evidence type="ECO:0000313" key="4">
    <source>
        <dbReference type="Proteomes" id="UP000320048"/>
    </source>
</evidence>
<dbReference type="PRINTS" id="PR00080">
    <property type="entry name" value="SDRFAMILY"/>
</dbReference>
<comment type="caution">
    <text evidence="3">The sequence shown here is derived from an EMBL/GenBank/DDBJ whole genome shotgun (WGS) entry which is preliminary data.</text>
</comment>
<dbReference type="PANTHER" id="PTHR42760">
    <property type="entry name" value="SHORT-CHAIN DEHYDROGENASES/REDUCTASES FAMILY MEMBER"/>
    <property type="match status" value="1"/>
</dbReference>
<feature type="non-terminal residue" evidence="3">
    <location>
        <position position="233"/>
    </location>
</feature>
<dbReference type="FunFam" id="3.40.50.720:FF:000084">
    <property type="entry name" value="Short-chain dehydrogenase reductase"/>
    <property type="match status" value="1"/>
</dbReference>
<organism evidence="3 4">
    <name type="scientific">Candidatus Segetimicrobium genomatis</name>
    <dbReference type="NCBI Taxonomy" id="2569760"/>
    <lineage>
        <taxon>Bacteria</taxon>
        <taxon>Bacillati</taxon>
        <taxon>Candidatus Sysuimicrobiota</taxon>
        <taxon>Candidatus Sysuimicrobiia</taxon>
        <taxon>Candidatus Sysuimicrobiales</taxon>
        <taxon>Candidatus Segetimicrobiaceae</taxon>
        <taxon>Candidatus Segetimicrobium</taxon>
    </lineage>
</organism>
<keyword evidence="2" id="KW-0560">Oxidoreductase</keyword>
<comment type="similarity">
    <text evidence="1">Belongs to the short-chain dehydrogenases/reductases (SDR) family.</text>
</comment>
<evidence type="ECO:0000256" key="2">
    <source>
        <dbReference type="ARBA" id="ARBA00023002"/>
    </source>
</evidence>
<dbReference type="InterPro" id="IPR002347">
    <property type="entry name" value="SDR_fam"/>
</dbReference>
<dbReference type="AlphaFoldDB" id="A0A537JI08"/>
<dbReference type="Pfam" id="PF13561">
    <property type="entry name" value="adh_short_C2"/>
    <property type="match status" value="1"/>
</dbReference>
<reference evidence="3 4" key="1">
    <citation type="journal article" date="2019" name="Nat. Microbiol.">
        <title>Mediterranean grassland soil C-N compound turnover is dependent on rainfall and depth, and is mediated by genomically divergent microorganisms.</title>
        <authorList>
            <person name="Diamond S."/>
            <person name="Andeer P.F."/>
            <person name="Li Z."/>
            <person name="Crits-Christoph A."/>
            <person name="Burstein D."/>
            <person name="Anantharaman K."/>
            <person name="Lane K.R."/>
            <person name="Thomas B.C."/>
            <person name="Pan C."/>
            <person name="Northen T.R."/>
            <person name="Banfield J.F."/>
        </authorList>
    </citation>
    <scope>NUCLEOTIDE SEQUENCE [LARGE SCALE GENOMIC DNA]</scope>
    <source>
        <strain evidence="3">NP_7</strain>
    </source>
</reference>